<dbReference type="PROSITE" id="PS50086">
    <property type="entry name" value="TBC_RABGAP"/>
    <property type="match status" value="1"/>
</dbReference>
<reference evidence="4" key="1">
    <citation type="submission" date="2025-08" db="UniProtKB">
        <authorList>
            <consortium name="RefSeq"/>
        </authorList>
    </citation>
    <scope>IDENTIFICATION</scope>
    <source>
        <tissue evidence="4">Seedling</tissue>
    </source>
</reference>
<dbReference type="SUPFAM" id="SSF47923">
    <property type="entry name" value="Ypt/Rab-GAP domain of gyp1p"/>
    <property type="match status" value="2"/>
</dbReference>
<dbReference type="PANTHER" id="PTHR47219">
    <property type="entry name" value="RAB GTPASE-ACTIVATING PROTEIN 1-LIKE"/>
    <property type="match status" value="1"/>
</dbReference>
<evidence type="ECO:0000256" key="1">
    <source>
        <dbReference type="SAM" id="MobiDB-lite"/>
    </source>
</evidence>
<keyword evidence="3" id="KW-1185">Reference proteome</keyword>
<feature type="domain" description="Rab-GAP TBC" evidence="2">
    <location>
        <begin position="85"/>
        <end position="237"/>
    </location>
</feature>
<organism evidence="3 4">
    <name type="scientific">Ziziphus jujuba</name>
    <name type="common">Chinese jujube</name>
    <name type="synonym">Ziziphus sativa</name>
    <dbReference type="NCBI Taxonomy" id="326968"/>
    <lineage>
        <taxon>Eukaryota</taxon>
        <taxon>Viridiplantae</taxon>
        <taxon>Streptophyta</taxon>
        <taxon>Embryophyta</taxon>
        <taxon>Tracheophyta</taxon>
        <taxon>Spermatophyta</taxon>
        <taxon>Magnoliopsida</taxon>
        <taxon>eudicotyledons</taxon>
        <taxon>Gunneridae</taxon>
        <taxon>Pentapetalae</taxon>
        <taxon>rosids</taxon>
        <taxon>fabids</taxon>
        <taxon>Rosales</taxon>
        <taxon>Rhamnaceae</taxon>
        <taxon>Paliureae</taxon>
        <taxon>Ziziphus</taxon>
    </lineage>
</organism>
<dbReference type="InterPro" id="IPR035969">
    <property type="entry name" value="Rab-GAP_TBC_sf"/>
</dbReference>
<dbReference type="Proteomes" id="UP001652623">
    <property type="component" value="Chromosome 4"/>
</dbReference>
<proteinExistence type="predicted"/>
<feature type="region of interest" description="Disordered" evidence="1">
    <location>
        <begin position="1"/>
        <end position="45"/>
    </location>
</feature>
<evidence type="ECO:0000313" key="3">
    <source>
        <dbReference type="Proteomes" id="UP001652623"/>
    </source>
</evidence>
<evidence type="ECO:0000259" key="2">
    <source>
        <dbReference type="PROSITE" id="PS50086"/>
    </source>
</evidence>
<dbReference type="InterPro" id="IPR000195">
    <property type="entry name" value="Rab-GAP-TBC_dom"/>
</dbReference>
<accession>A0ABM3IHS6</accession>
<dbReference type="Gene3D" id="1.10.10.750">
    <property type="entry name" value="Ypt/Rab-GAP domain of gyp1p, domain 1"/>
    <property type="match status" value="1"/>
</dbReference>
<dbReference type="Gene3D" id="1.10.472.80">
    <property type="entry name" value="Ypt/Rab-GAP domain of gyp1p, domain 3"/>
    <property type="match status" value="1"/>
</dbReference>
<dbReference type="SMART" id="SM00164">
    <property type="entry name" value="TBC"/>
    <property type="match status" value="1"/>
</dbReference>
<protein>
    <submittedName>
        <fullName evidence="4">Uncharacterized protein LOC107416484 isoform X2</fullName>
    </submittedName>
</protein>
<evidence type="ECO:0000313" key="4">
    <source>
        <dbReference type="RefSeq" id="XP_048328659.1"/>
    </source>
</evidence>
<name>A0ABM3IHS6_ZIZJJ</name>
<dbReference type="GeneID" id="107416484"/>
<dbReference type="PANTHER" id="PTHR47219:SF9">
    <property type="entry name" value="GTPASE ACTIVATING PROTEIN AND CENTROSOME-ASSOCIATED, ISOFORM B"/>
    <property type="match status" value="1"/>
</dbReference>
<sequence length="321" mass="37583">MEKKPIDDYEPGPVPSPRPLDRFGFVKQEPNNPAEGLAKSRSAQEFERDERRVRKWRKMIGVGGSDWKHYVRRKPHVVKRRIRKGIPDCLRGLVWQLISGSRDLLLMNPGVYEQLVIYETSASELDIIRDISRTFPSHVFFQQRHGPGQRSLYNVLKAYSVYDRDVGYVQVGLPLVQQYLFQFDHLVKEFLPKVGEHFAREMINPSMYASQWFITVFTYSFPFHLALRIWDVFLYEGVRIVFKVGLALLKFCHDDLLKLPFEKLIHALRNFPEDAMDPDTLLPMAYSIKVSKRLEELKLEYEKKNGNRSSEFSGKSSKQLQ</sequence>
<dbReference type="InterPro" id="IPR050302">
    <property type="entry name" value="Rab_GAP_TBC_domain"/>
</dbReference>
<dbReference type="Pfam" id="PF00566">
    <property type="entry name" value="RabGAP-TBC"/>
    <property type="match status" value="2"/>
</dbReference>
<gene>
    <name evidence="4" type="primary">LOC107416484</name>
</gene>
<dbReference type="RefSeq" id="XP_048328659.1">
    <property type="nucleotide sequence ID" value="XM_048472702.2"/>
</dbReference>